<sequence length="692" mass="75719">MNDFLKKMKIFTQGPDVLAAVGILMILVVMIVPVHPFILDLLLALSLATSIMIMLVALYSKKPLDFSTFPSVLLISTLFRLALNVASTRNILIHGSSDGTAAAGELIKSFGEFVVEGNFVVGIIVFIILVIINFMVVTKGAGRVAEVAARFTLDAMPGKQMAIDADLNAGLINDVEAKRRRKEVAEEADFYGSMDGASKFVRGDAVAGILITAVNIVGGIIIGVAQNGMDFSTAAQTFTLLTVGDGLITQIPALIISTAAGIIVTRSTNDENIGTQVSKQFKVHPKAIYIAAGVLVFFGLIPGLPKLPFFMMGSFLAFVAYKIDQSNANEVIAEKAKAVEVTKKANPQALEELLNMELVELEVGYGLVHLVDTEQNGDLLERITHMRKIFALDWGVIIPSVKIKDNLELKPGGYSVKIKGVQVAKGELMSDYFLAMDPGTVIEKMDGVETTEPVFGLRAVWISEDQKEDAQYNGYTVVDCSTIVATHLTEILKSNLHELFGRQELVRVLDNFKETNPKLVNDLIPEIVNLGIVLRVMKNLLREGVSVRDLRTILETLSEYGSTIKDTEALTEHSRQSLFRTITEKIKSDSGDIPLFTLDRNIEESIAQNIIQTDQGHQLSLDPKVTQIILASLNEKIEEATNMGEKMVVLCSPVIRSHFKRLTEKFIPNLVVVSHNELSPDANIRSLGTVRL</sequence>
<comment type="similarity">
    <text evidence="2 7">Belongs to the FHIPEP (flagella/HR/invasion proteins export pore) family.</text>
</comment>
<proteinExistence type="inferred from homology"/>
<dbReference type="PANTHER" id="PTHR30161:SF1">
    <property type="entry name" value="FLAGELLAR BIOSYNTHESIS PROTEIN FLHA-RELATED"/>
    <property type="match status" value="1"/>
</dbReference>
<keyword evidence="9" id="KW-1185">Reference proteome</keyword>
<feature type="transmembrane region" description="Helical" evidence="7">
    <location>
        <begin position="41"/>
        <end position="59"/>
    </location>
</feature>
<accession>A0ABU5VR12</accession>
<reference evidence="8 9" key="1">
    <citation type="submission" date="2023-11" db="EMBL/GenBank/DDBJ databases">
        <title>A Novel Polar Bacteriovorax (B. antarcticus) Isolated from the Biocrust in Antarctica.</title>
        <authorList>
            <person name="Mun W."/>
            <person name="Choi S.Y."/>
            <person name="Mitchell R.J."/>
        </authorList>
    </citation>
    <scope>NUCLEOTIDE SEQUENCE [LARGE SCALE GENOMIC DNA]</scope>
    <source>
        <strain evidence="8 9">PP10</strain>
    </source>
</reference>
<keyword evidence="3 7" id="KW-1003">Cell membrane</keyword>
<keyword evidence="6 7" id="KW-0472">Membrane</keyword>
<comment type="caution">
    <text evidence="7">Lacks conserved residue(s) required for the propagation of feature annotation.</text>
</comment>
<keyword evidence="7" id="KW-0653">Protein transport</keyword>
<feature type="transmembrane region" description="Helical" evidence="7">
    <location>
        <begin position="17"/>
        <end position="35"/>
    </location>
</feature>
<feature type="transmembrane region" description="Helical" evidence="7">
    <location>
        <begin position="246"/>
        <end position="265"/>
    </location>
</feature>
<feature type="transmembrane region" description="Helical" evidence="7">
    <location>
        <begin position="286"/>
        <end position="304"/>
    </location>
</feature>
<evidence type="ECO:0000256" key="3">
    <source>
        <dbReference type="ARBA" id="ARBA00022475"/>
    </source>
</evidence>
<dbReference type="PIRSF" id="PIRSF005419">
    <property type="entry name" value="FlhA"/>
    <property type="match status" value="1"/>
</dbReference>
<dbReference type="PRINTS" id="PR00949">
    <property type="entry name" value="TYPE3IMAPROT"/>
</dbReference>
<dbReference type="InterPro" id="IPR025505">
    <property type="entry name" value="FHIPEP_CS"/>
</dbReference>
<dbReference type="Pfam" id="PF00771">
    <property type="entry name" value="FHIPEP"/>
    <property type="match status" value="1"/>
</dbReference>
<keyword evidence="8" id="KW-0969">Cilium</keyword>
<feature type="transmembrane region" description="Helical" evidence="7">
    <location>
        <begin position="119"/>
        <end position="137"/>
    </location>
</feature>
<organism evidence="8 9">
    <name type="scientific">Bacteriovorax antarcticus</name>
    <dbReference type="NCBI Taxonomy" id="3088717"/>
    <lineage>
        <taxon>Bacteria</taxon>
        <taxon>Pseudomonadati</taxon>
        <taxon>Bdellovibrionota</taxon>
        <taxon>Bacteriovoracia</taxon>
        <taxon>Bacteriovoracales</taxon>
        <taxon>Bacteriovoracaceae</taxon>
        <taxon>Bacteriovorax</taxon>
    </lineage>
</organism>
<comment type="function">
    <text evidence="7">Required for formation of the rod structure of the flagellar apparatus. Together with FliI and FliH, may constitute the export apparatus of flagellin.</text>
</comment>
<dbReference type="Proteomes" id="UP001302274">
    <property type="component" value="Unassembled WGS sequence"/>
</dbReference>
<feature type="transmembrane region" description="Helical" evidence="7">
    <location>
        <begin position="205"/>
        <end position="226"/>
    </location>
</feature>
<dbReference type="InterPro" id="IPR042194">
    <property type="entry name" value="FHIPEP_1"/>
</dbReference>
<dbReference type="PANTHER" id="PTHR30161">
    <property type="entry name" value="FLAGELLAR EXPORT PROTEIN, MEMBRANE FLHA SUBUNIT-RELATED"/>
    <property type="match status" value="1"/>
</dbReference>
<keyword evidence="8" id="KW-0282">Flagellum</keyword>
<evidence type="ECO:0000256" key="2">
    <source>
        <dbReference type="ARBA" id="ARBA00008835"/>
    </source>
</evidence>
<evidence type="ECO:0000313" key="9">
    <source>
        <dbReference type="Proteomes" id="UP001302274"/>
    </source>
</evidence>
<evidence type="ECO:0000256" key="7">
    <source>
        <dbReference type="RuleBase" id="RU364093"/>
    </source>
</evidence>
<keyword evidence="4 7" id="KW-0812">Transmembrane</keyword>
<protein>
    <recommendedName>
        <fullName evidence="7">Flagellar biosynthesis protein FlhA</fullName>
    </recommendedName>
</protein>
<evidence type="ECO:0000313" key="8">
    <source>
        <dbReference type="EMBL" id="MEA9355441.1"/>
    </source>
</evidence>
<dbReference type="Gene3D" id="1.10.8.540">
    <property type="entry name" value="FHIPEP family, domain 3"/>
    <property type="match status" value="1"/>
</dbReference>
<keyword evidence="8" id="KW-0966">Cell projection</keyword>
<keyword evidence="7" id="KW-0813">Transport</keyword>
<comment type="subcellular location">
    <subcellularLocation>
        <location evidence="1 7">Cell membrane</location>
        <topology evidence="1 7">Multi-pass membrane protein</topology>
    </subcellularLocation>
</comment>
<comment type="caution">
    <text evidence="8">The sequence shown here is derived from an EMBL/GenBank/DDBJ whole genome shotgun (WGS) entry which is preliminary data.</text>
</comment>
<dbReference type="InterPro" id="IPR006301">
    <property type="entry name" value="FlhA"/>
</dbReference>
<dbReference type="Gene3D" id="3.40.30.60">
    <property type="entry name" value="FHIPEP family, domain 1"/>
    <property type="match status" value="1"/>
</dbReference>
<gene>
    <name evidence="7 8" type="primary">flhA</name>
    <name evidence="8" type="ORF">SHI21_04490</name>
</gene>
<evidence type="ECO:0000256" key="5">
    <source>
        <dbReference type="ARBA" id="ARBA00022989"/>
    </source>
</evidence>
<dbReference type="PROSITE" id="PS00994">
    <property type="entry name" value="FHIPEP"/>
    <property type="match status" value="1"/>
</dbReference>
<evidence type="ECO:0000256" key="4">
    <source>
        <dbReference type="ARBA" id="ARBA00022692"/>
    </source>
</evidence>
<dbReference type="InterPro" id="IPR001712">
    <property type="entry name" value="T3SS_FHIPEP"/>
</dbReference>
<keyword evidence="5 7" id="KW-1133">Transmembrane helix</keyword>
<keyword evidence="7" id="KW-1006">Bacterial flagellum protein export</keyword>
<dbReference type="Gene3D" id="3.40.50.12790">
    <property type="entry name" value="FHIPEP family, domain 4"/>
    <property type="match status" value="1"/>
</dbReference>
<evidence type="ECO:0000256" key="1">
    <source>
        <dbReference type="ARBA" id="ARBA00004651"/>
    </source>
</evidence>
<dbReference type="InterPro" id="IPR042193">
    <property type="entry name" value="FHIPEP_3"/>
</dbReference>
<name>A0ABU5VR12_9BACT</name>
<dbReference type="RefSeq" id="WP_323574996.1">
    <property type="nucleotide sequence ID" value="NZ_JAYGJQ010000001.1"/>
</dbReference>
<evidence type="ECO:0000256" key="6">
    <source>
        <dbReference type="ARBA" id="ARBA00023136"/>
    </source>
</evidence>
<dbReference type="NCBIfam" id="TIGR01398">
    <property type="entry name" value="FlhA"/>
    <property type="match status" value="1"/>
</dbReference>
<dbReference type="InterPro" id="IPR042196">
    <property type="entry name" value="FHIPEP_4"/>
</dbReference>
<keyword evidence="7" id="KW-1005">Bacterial flagellum biogenesis</keyword>
<dbReference type="EMBL" id="JAYGJQ010000001">
    <property type="protein sequence ID" value="MEA9355441.1"/>
    <property type="molecule type" value="Genomic_DNA"/>
</dbReference>